<dbReference type="EMBL" id="GIFC01012650">
    <property type="protein sequence ID" value="MXU94733.1"/>
    <property type="molecule type" value="Transcribed_RNA"/>
</dbReference>
<organism evidence="1">
    <name type="scientific">Ixodes ricinus</name>
    <name type="common">Common tick</name>
    <name type="synonym">Acarus ricinus</name>
    <dbReference type="NCBI Taxonomy" id="34613"/>
    <lineage>
        <taxon>Eukaryota</taxon>
        <taxon>Metazoa</taxon>
        <taxon>Ecdysozoa</taxon>
        <taxon>Arthropoda</taxon>
        <taxon>Chelicerata</taxon>
        <taxon>Arachnida</taxon>
        <taxon>Acari</taxon>
        <taxon>Parasitiformes</taxon>
        <taxon>Ixodida</taxon>
        <taxon>Ixodoidea</taxon>
        <taxon>Ixodidae</taxon>
        <taxon>Ixodinae</taxon>
        <taxon>Ixodes</taxon>
    </lineage>
</organism>
<reference evidence="1" key="1">
    <citation type="submission" date="2019-12" db="EMBL/GenBank/DDBJ databases">
        <title>An insight into the sialome of adult female Ixodes ricinus ticks feeding for 6 days.</title>
        <authorList>
            <person name="Perner J."/>
            <person name="Ribeiro J.M.C."/>
        </authorList>
    </citation>
    <scope>NUCLEOTIDE SEQUENCE</scope>
    <source>
        <strain evidence="1">Semi-engorged</strain>
        <tissue evidence="1">Salivary glands</tissue>
    </source>
</reference>
<sequence>MAFSCLNSSALKARLLAFFSCLLSLRSARTWALRRRRSSGVSFLGRMLDATDVRDRISSLSSSSPPSSCSRRLSPCRLRPPLSFNGSPVLDDSCTLSFLGSLMSLGWLYRLEYVLMMDSQSQRSLPGLHSSLTSTSSSSSAMDSIARGAMFALSCIITSFRVGSRVFRW</sequence>
<protein>
    <submittedName>
        <fullName evidence="1">Putative secreted protein</fullName>
    </submittedName>
</protein>
<proteinExistence type="predicted"/>
<accession>A0A6B0UXS5</accession>
<evidence type="ECO:0000313" key="1">
    <source>
        <dbReference type="EMBL" id="MXU94733.1"/>
    </source>
</evidence>
<name>A0A6B0UXS5_IXORI</name>
<dbReference type="AlphaFoldDB" id="A0A6B0UXS5"/>